<name>A0ABV5AKU0_9BACL</name>
<evidence type="ECO:0008006" key="3">
    <source>
        <dbReference type="Google" id="ProtNLM"/>
    </source>
</evidence>
<protein>
    <recommendedName>
        <fullName evidence="3">Phage protein</fullName>
    </recommendedName>
</protein>
<accession>A0ABV5AKU0</accession>
<gene>
    <name evidence="1" type="ORF">KKP3000_002484</name>
</gene>
<organism evidence="1 2">
    <name type="scientific">Alicyclobacillus fastidiosus</name>
    <dbReference type="NCBI Taxonomy" id="392011"/>
    <lineage>
        <taxon>Bacteria</taxon>
        <taxon>Bacillati</taxon>
        <taxon>Bacillota</taxon>
        <taxon>Bacilli</taxon>
        <taxon>Bacillales</taxon>
        <taxon>Alicyclobacillaceae</taxon>
        <taxon>Alicyclobacillus</taxon>
    </lineage>
</organism>
<dbReference type="EMBL" id="JBDXSU010000030">
    <property type="protein sequence ID" value="MFB5192892.1"/>
    <property type="molecule type" value="Genomic_DNA"/>
</dbReference>
<sequence length="79" mass="8983">MHDNEVIYHRDKNGYRYIVVVQQVQEAEYIATTSISALVPLTVSPAVPMAKERTFGTRNEALAYATVLWEQLKEENGLD</sequence>
<reference evidence="1 2" key="1">
    <citation type="journal article" date="2024" name="Int. J. Mol. Sci.">
        <title>Exploration of Alicyclobacillus spp. Genome in Search of Antibiotic Resistance.</title>
        <authorList>
            <person name="Bucka-Kolendo J."/>
            <person name="Kiousi D.E."/>
            <person name="Dekowska A."/>
            <person name="Mikolajczuk-Szczyrba A."/>
            <person name="Karadedos D.M."/>
            <person name="Michael P."/>
            <person name="Galanis A."/>
            <person name="Sokolowska B."/>
        </authorList>
    </citation>
    <scope>NUCLEOTIDE SEQUENCE [LARGE SCALE GENOMIC DNA]</scope>
    <source>
        <strain evidence="1 2">KKP 3000</strain>
    </source>
</reference>
<dbReference type="RefSeq" id="WP_275475182.1">
    <property type="nucleotide sequence ID" value="NZ_CP162940.1"/>
</dbReference>
<comment type="caution">
    <text evidence="1">The sequence shown here is derived from an EMBL/GenBank/DDBJ whole genome shotgun (WGS) entry which is preliminary data.</text>
</comment>
<evidence type="ECO:0000313" key="1">
    <source>
        <dbReference type="EMBL" id="MFB5192892.1"/>
    </source>
</evidence>
<dbReference type="Proteomes" id="UP001579974">
    <property type="component" value="Unassembled WGS sequence"/>
</dbReference>
<keyword evidence="2" id="KW-1185">Reference proteome</keyword>
<evidence type="ECO:0000313" key="2">
    <source>
        <dbReference type="Proteomes" id="UP001579974"/>
    </source>
</evidence>
<proteinExistence type="predicted"/>